<comment type="caution">
    <text evidence="13">The sequence shown here is derived from an EMBL/GenBank/DDBJ whole genome shotgun (WGS) entry which is preliminary data.</text>
</comment>
<gene>
    <name evidence="13" type="ORF">TH30_19375</name>
</gene>
<dbReference type="AlphaFoldDB" id="A0A367WNY8"/>
<evidence type="ECO:0000256" key="7">
    <source>
        <dbReference type="ARBA" id="ARBA00022989"/>
    </source>
</evidence>
<evidence type="ECO:0000256" key="8">
    <source>
        <dbReference type="ARBA" id="ARBA00023065"/>
    </source>
</evidence>
<dbReference type="InterPro" id="IPR003644">
    <property type="entry name" value="Calx_beta"/>
</dbReference>
<dbReference type="Pfam" id="PF03160">
    <property type="entry name" value="Calx-beta"/>
    <property type="match status" value="1"/>
</dbReference>
<dbReference type="EMBL" id="JPWI01000015">
    <property type="protein sequence ID" value="RCK43185.1"/>
    <property type="molecule type" value="Genomic_DNA"/>
</dbReference>
<dbReference type="InterPro" id="IPR013783">
    <property type="entry name" value="Ig-like_fold"/>
</dbReference>
<keyword evidence="4 11" id="KW-0732">Signal</keyword>
<dbReference type="GO" id="GO:0016020">
    <property type="term" value="C:membrane"/>
    <property type="evidence" value="ECO:0007669"/>
    <property type="project" value="UniProtKB-SubCell"/>
</dbReference>
<dbReference type="InterPro" id="IPR051171">
    <property type="entry name" value="CaCA"/>
</dbReference>
<evidence type="ECO:0000259" key="12">
    <source>
        <dbReference type="SMART" id="SM00237"/>
    </source>
</evidence>
<keyword evidence="8" id="KW-0406">Ion transport</keyword>
<evidence type="ECO:0000256" key="4">
    <source>
        <dbReference type="ARBA" id="ARBA00022729"/>
    </source>
</evidence>
<feature type="chain" id="PRO_5016794987" description="Calx-beta domain-containing protein" evidence="11">
    <location>
        <begin position="28"/>
        <end position="606"/>
    </location>
</feature>
<evidence type="ECO:0000256" key="6">
    <source>
        <dbReference type="ARBA" id="ARBA00022837"/>
    </source>
</evidence>
<evidence type="ECO:0000256" key="3">
    <source>
        <dbReference type="ARBA" id="ARBA00022692"/>
    </source>
</evidence>
<dbReference type="GO" id="GO:0007154">
    <property type="term" value="P:cell communication"/>
    <property type="evidence" value="ECO:0007669"/>
    <property type="project" value="InterPro"/>
</dbReference>
<evidence type="ECO:0000256" key="11">
    <source>
        <dbReference type="SAM" id="SignalP"/>
    </source>
</evidence>
<feature type="compositionally biased region" description="Basic and acidic residues" evidence="10">
    <location>
        <begin position="575"/>
        <end position="589"/>
    </location>
</feature>
<organism evidence="13 14">
    <name type="scientific">Thalassospira profundimaris</name>
    <dbReference type="NCBI Taxonomy" id="502049"/>
    <lineage>
        <taxon>Bacteria</taxon>
        <taxon>Pseudomonadati</taxon>
        <taxon>Pseudomonadota</taxon>
        <taxon>Alphaproteobacteria</taxon>
        <taxon>Rhodospirillales</taxon>
        <taxon>Thalassospiraceae</taxon>
        <taxon>Thalassospira</taxon>
    </lineage>
</organism>
<dbReference type="Pfam" id="PF03743">
    <property type="entry name" value="TrbI"/>
    <property type="match status" value="1"/>
</dbReference>
<evidence type="ECO:0000256" key="10">
    <source>
        <dbReference type="SAM" id="MobiDB-lite"/>
    </source>
</evidence>
<keyword evidence="7" id="KW-1133">Transmembrane helix</keyword>
<dbReference type="PANTHER" id="PTHR11878">
    <property type="entry name" value="SODIUM/CALCIUM EXCHANGER"/>
    <property type="match status" value="1"/>
</dbReference>
<dbReference type="OrthoDB" id="9807354at2"/>
<dbReference type="GO" id="GO:0030001">
    <property type="term" value="P:metal ion transport"/>
    <property type="evidence" value="ECO:0007669"/>
    <property type="project" value="TreeGrafter"/>
</dbReference>
<accession>A0A367WNY8</accession>
<feature type="signal peptide" evidence="11">
    <location>
        <begin position="1"/>
        <end position="27"/>
    </location>
</feature>
<keyword evidence="3" id="KW-0812">Transmembrane</keyword>
<dbReference type="Proteomes" id="UP000252255">
    <property type="component" value="Unassembled WGS sequence"/>
</dbReference>
<dbReference type="Gene3D" id="2.40.128.260">
    <property type="entry name" value="Type IV secretion system, VirB10/TraB/TrbI"/>
    <property type="match status" value="1"/>
</dbReference>
<evidence type="ECO:0000256" key="2">
    <source>
        <dbReference type="ARBA" id="ARBA00010265"/>
    </source>
</evidence>
<feature type="domain" description="Calx-beta" evidence="12">
    <location>
        <begin position="62"/>
        <end position="170"/>
    </location>
</feature>
<keyword evidence="6" id="KW-0106">Calcium</keyword>
<protein>
    <recommendedName>
        <fullName evidence="12">Calx-beta domain-containing protein</fullName>
    </recommendedName>
</protein>
<reference evidence="13 14" key="1">
    <citation type="submission" date="2014-07" db="EMBL/GenBank/DDBJ databases">
        <title>Draft genome sequence of Thalassospira profundimaris PR54-5.</title>
        <authorList>
            <person name="Lai Q."/>
            <person name="Shao Z."/>
        </authorList>
    </citation>
    <scope>NUCLEOTIDE SEQUENCE [LARGE SCALE GENOMIC DNA]</scope>
    <source>
        <strain evidence="13 14">PR54-5</strain>
    </source>
</reference>
<evidence type="ECO:0000313" key="13">
    <source>
        <dbReference type="EMBL" id="RCK43185.1"/>
    </source>
</evidence>
<feature type="region of interest" description="Disordered" evidence="10">
    <location>
        <begin position="568"/>
        <end position="606"/>
    </location>
</feature>
<dbReference type="CDD" id="cd16429">
    <property type="entry name" value="VirB10"/>
    <property type="match status" value="1"/>
</dbReference>
<dbReference type="Gene3D" id="2.60.40.10">
    <property type="entry name" value="Immunoglobulins"/>
    <property type="match status" value="1"/>
</dbReference>
<dbReference type="InterPro" id="IPR038081">
    <property type="entry name" value="CalX-like_sf"/>
</dbReference>
<evidence type="ECO:0000256" key="9">
    <source>
        <dbReference type="ARBA" id="ARBA00023136"/>
    </source>
</evidence>
<comment type="subcellular location">
    <subcellularLocation>
        <location evidence="1">Membrane</location>
        <topology evidence="1">Single-pass membrane protein</topology>
    </subcellularLocation>
</comment>
<evidence type="ECO:0000313" key="14">
    <source>
        <dbReference type="Proteomes" id="UP000252255"/>
    </source>
</evidence>
<sequence length="606" mass="65752">MACRSFYRSLAVTVSILAMLSSSGAKAANDEETGLFASLWQVLGELWGSSPDEIPTEQEMPVTTESKSKSSPVLFVQPIEISFDNGVIDVIEGSGKLEVPLHLSAAPEREIEISYRIERGTASSPEDFVDSGNGVLTIRPGEANPTILQSIPDDTDYEGDVPENYYIEIISVKGGSFGTRNRVEVRIADNDPKPAPRQKVGRLTAVPSMIDFGKVDAGSAYDVDVTVRQTGDTAIQIGAVEETADRVRIVSGTCNSVELSAGANCTIRLRFEPDSDGLFEGTLLIQGKTEANGDQRIADLRIPLRGEGHLKRPDPDPYRQLRANLQLNRRLSKGAVVSSVVQPVKPSPREYITQQDYDPNAAPGNAHVTLPIDLERMITSFQSIPCVLENSINSQHPGQAVCIVEQNVYSYHGFKHRYVLIPGGSKFQGSYTPLAKQGDTRLSILWQRLLKPDGSMLMLPDGLPTQDAMGRTSMPGEIDNRMWEQFGTPIFLTGLTAIASELVPQGTEGLSGAEQILVEGESRIVTQMLSNNLDLKPIMTIPTGSRLTVKPTIDLIFEPTRIRVLGRSTGSEQANLKDKEANNSQKADDQGSSSGPPSLAAQPTTH</sequence>
<keyword evidence="9" id="KW-0472">Membrane</keyword>
<dbReference type="SMART" id="SM00237">
    <property type="entry name" value="Calx_beta"/>
    <property type="match status" value="1"/>
</dbReference>
<comment type="similarity">
    <text evidence="2">Belongs to the TrbI/VirB10 family.</text>
</comment>
<keyword evidence="5" id="KW-0677">Repeat</keyword>
<dbReference type="InterPro" id="IPR042217">
    <property type="entry name" value="T4SS_VirB10/TrbI"/>
</dbReference>
<dbReference type="SUPFAM" id="SSF141072">
    <property type="entry name" value="CalX-like"/>
    <property type="match status" value="1"/>
</dbReference>
<proteinExistence type="inferred from homology"/>
<name>A0A367WNY8_9PROT</name>
<dbReference type="Gene3D" id="2.60.40.2030">
    <property type="match status" value="1"/>
</dbReference>
<evidence type="ECO:0000256" key="5">
    <source>
        <dbReference type="ARBA" id="ARBA00022737"/>
    </source>
</evidence>
<keyword evidence="8" id="KW-0813">Transport</keyword>
<dbReference type="PANTHER" id="PTHR11878:SF65">
    <property type="entry name" value="NA_CA-EXCHANGE PROTEIN, ISOFORM G"/>
    <property type="match status" value="1"/>
</dbReference>
<evidence type="ECO:0000256" key="1">
    <source>
        <dbReference type="ARBA" id="ARBA00004167"/>
    </source>
</evidence>
<dbReference type="RefSeq" id="WP_114099650.1">
    <property type="nucleotide sequence ID" value="NZ_JPWI01000015.1"/>
</dbReference>
<feature type="compositionally biased region" description="Polar residues" evidence="10">
    <location>
        <begin position="590"/>
        <end position="606"/>
    </location>
</feature>
<dbReference type="InterPro" id="IPR005498">
    <property type="entry name" value="T4SS_VirB10/TraB/TrbI"/>
</dbReference>